<keyword evidence="2 5" id="KW-0812">Transmembrane</keyword>
<evidence type="ECO:0000313" key="8">
    <source>
        <dbReference type="Proteomes" id="UP001174694"/>
    </source>
</evidence>
<evidence type="ECO:0000259" key="6">
    <source>
        <dbReference type="PROSITE" id="PS50850"/>
    </source>
</evidence>
<keyword evidence="3 5" id="KW-1133">Transmembrane helix</keyword>
<dbReference type="Proteomes" id="UP001174694">
    <property type="component" value="Unassembled WGS sequence"/>
</dbReference>
<gene>
    <name evidence="7" type="ORF">NKR23_g9093</name>
</gene>
<feature type="domain" description="Major facilitator superfamily (MFS) profile" evidence="6">
    <location>
        <begin position="49"/>
        <end position="507"/>
    </location>
</feature>
<evidence type="ECO:0000256" key="2">
    <source>
        <dbReference type="ARBA" id="ARBA00022692"/>
    </source>
</evidence>
<dbReference type="AlphaFoldDB" id="A0AA38R7M0"/>
<accession>A0AA38R7M0</accession>
<evidence type="ECO:0000256" key="4">
    <source>
        <dbReference type="ARBA" id="ARBA00023136"/>
    </source>
</evidence>
<evidence type="ECO:0000256" key="1">
    <source>
        <dbReference type="ARBA" id="ARBA00004141"/>
    </source>
</evidence>
<name>A0AA38R7M0_9PEZI</name>
<feature type="transmembrane region" description="Helical" evidence="5">
    <location>
        <begin position="449"/>
        <end position="472"/>
    </location>
</feature>
<feature type="transmembrane region" description="Helical" evidence="5">
    <location>
        <begin position="342"/>
        <end position="369"/>
    </location>
</feature>
<dbReference type="Gene3D" id="1.20.1250.20">
    <property type="entry name" value="MFS general substrate transporter like domains"/>
    <property type="match status" value="1"/>
</dbReference>
<dbReference type="SUPFAM" id="SSF103473">
    <property type="entry name" value="MFS general substrate transporter"/>
    <property type="match status" value="1"/>
</dbReference>
<feature type="transmembrane region" description="Helical" evidence="5">
    <location>
        <begin position="417"/>
        <end position="442"/>
    </location>
</feature>
<sequence length="528" mass="58225">MEPATGDANMAPGTVLLSEARTNAIILHPQPTDDPNDPLNWSALRKGVNFGIVCFYTLFTFVELDISSVAYYELVEDIGFTYQLSTIATAVNYAALAAGSVLFLPLVYRYGRRPIYLVSLVLQFAAMIWSAKLETNGEIVAVNVISGLGGAINETIVQITIADMFFVHQYATMNGIFLFMQTAGAYLGPVAAGYVVVSQGWRWMWWWCTIFIGISLVVVLFLFEESTYMPVLSGQASSEPSTEQVANKQFNKEAGDEAAGLDRMVSRPPLNTAIPQHPLRQRLALITRTEAPLWHHLYQPVIILFRFPAVMYAALTYGSVLAWFSVLISIASTQMGYPPYNFGSVGIGLLNIAPFVGSLLGSILISPLSDWMIVRLARRNGGIYEPEMRLWPAIPGAFLVSGGVLMFGIGIAHTAPWPLLAVGFGIYGFGFVVCVDIALSYLTDSYQDIIGDAMVGVIFVRNAVSVVVLFCLEPWSTNMGFQNMFILIAVMGFVILMIPVPLLIWGKKARISNADMHRWYAMRQRAQR</sequence>
<evidence type="ECO:0000256" key="3">
    <source>
        <dbReference type="ARBA" id="ARBA00022989"/>
    </source>
</evidence>
<dbReference type="InterPro" id="IPR020846">
    <property type="entry name" value="MFS_dom"/>
</dbReference>
<dbReference type="EMBL" id="JANBVO010000034">
    <property type="protein sequence ID" value="KAJ9137547.1"/>
    <property type="molecule type" value="Genomic_DNA"/>
</dbReference>
<protein>
    <submittedName>
        <fullName evidence="7">Major facilitator superfamily transporter</fullName>
    </submittedName>
</protein>
<dbReference type="PANTHER" id="PTHR23502:SF50">
    <property type="entry name" value="TRANSPORTER, PUTATIVE (AFU_ORTHOLOGUE AFUA_5G00430)-RELATED"/>
    <property type="match status" value="1"/>
</dbReference>
<feature type="transmembrane region" description="Helical" evidence="5">
    <location>
        <begin position="484"/>
        <end position="506"/>
    </location>
</feature>
<feature type="transmembrane region" description="Helical" evidence="5">
    <location>
        <begin position="115"/>
        <end position="133"/>
    </location>
</feature>
<proteinExistence type="predicted"/>
<feature type="transmembrane region" description="Helical" evidence="5">
    <location>
        <begin position="203"/>
        <end position="223"/>
    </location>
</feature>
<dbReference type="InterPro" id="IPR036259">
    <property type="entry name" value="MFS_trans_sf"/>
</dbReference>
<dbReference type="Pfam" id="PF07690">
    <property type="entry name" value="MFS_1"/>
    <property type="match status" value="1"/>
</dbReference>
<organism evidence="7 8">
    <name type="scientific">Pleurostoma richardsiae</name>
    <dbReference type="NCBI Taxonomy" id="41990"/>
    <lineage>
        <taxon>Eukaryota</taxon>
        <taxon>Fungi</taxon>
        <taxon>Dikarya</taxon>
        <taxon>Ascomycota</taxon>
        <taxon>Pezizomycotina</taxon>
        <taxon>Sordariomycetes</taxon>
        <taxon>Sordariomycetidae</taxon>
        <taxon>Calosphaeriales</taxon>
        <taxon>Pleurostomataceae</taxon>
        <taxon>Pleurostoma</taxon>
    </lineage>
</organism>
<dbReference type="GO" id="GO:0005886">
    <property type="term" value="C:plasma membrane"/>
    <property type="evidence" value="ECO:0007669"/>
    <property type="project" value="TreeGrafter"/>
</dbReference>
<feature type="transmembrane region" description="Helical" evidence="5">
    <location>
        <begin position="309"/>
        <end position="330"/>
    </location>
</feature>
<dbReference type="PANTHER" id="PTHR23502">
    <property type="entry name" value="MAJOR FACILITATOR SUPERFAMILY"/>
    <property type="match status" value="1"/>
</dbReference>
<dbReference type="PROSITE" id="PS50850">
    <property type="entry name" value="MFS"/>
    <property type="match status" value="1"/>
</dbReference>
<feature type="transmembrane region" description="Helical" evidence="5">
    <location>
        <begin position="178"/>
        <end position="197"/>
    </location>
</feature>
<feature type="transmembrane region" description="Helical" evidence="5">
    <location>
        <begin position="50"/>
        <end position="72"/>
    </location>
</feature>
<evidence type="ECO:0000313" key="7">
    <source>
        <dbReference type="EMBL" id="KAJ9137547.1"/>
    </source>
</evidence>
<reference evidence="7" key="1">
    <citation type="submission" date="2022-07" db="EMBL/GenBank/DDBJ databases">
        <title>Fungi with potential for degradation of polypropylene.</title>
        <authorList>
            <person name="Gostincar C."/>
        </authorList>
    </citation>
    <scope>NUCLEOTIDE SEQUENCE</scope>
    <source>
        <strain evidence="7">EXF-13308</strain>
    </source>
</reference>
<comment type="subcellular location">
    <subcellularLocation>
        <location evidence="1">Membrane</location>
        <topology evidence="1">Multi-pass membrane protein</topology>
    </subcellularLocation>
</comment>
<feature type="transmembrane region" description="Helical" evidence="5">
    <location>
        <begin position="139"/>
        <end position="166"/>
    </location>
</feature>
<evidence type="ECO:0000256" key="5">
    <source>
        <dbReference type="SAM" id="Phobius"/>
    </source>
</evidence>
<dbReference type="GO" id="GO:0022857">
    <property type="term" value="F:transmembrane transporter activity"/>
    <property type="evidence" value="ECO:0007669"/>
    <property type="project" value="InterPro"/>
</dbReference>
<feature type="transmembrane region" description="Helical" evidence="5">
    <location>
        <begin position="390"/>
        <end position="411"/>
    </location>
</feature>
<keyword evidence="8" id="KW-1185">Reference proteome</keyword>
<feature type="transmembrane region" description="Helical" evidence="5">
    <location>
        <begin position="84"/>
        <end position="108"/>
    </location>
</feature>
<keyword evidence="4 5" id="KW-0472">Membrane</keyword>
<dbReference type="InterPro" id="IPR011701">
    <property type="entry name" value="MFS"/>
</dbReference>
<comment type="caution">
    <text evidence="7">The sequence shown here is derived from an EMBL/GenBank/DDBJ whole genome shotgun (WGS) entry which is preliminary data.</text>
</comment>